<comment type="catalytic activity">
    <reaction evidence="1">
        <text>inosine + phosphate = alpha-D-ribose 1-phosphate + hypoxanthine</text>
        <dbReference type="Rhea" id="RHEA:27646"/>
        <dbReference type="ChEBI" id="CHEBI:17368"/>
        <dbReference type="ChEBI" id="CHEBI:17596"/>
        <dbReference type="ChEBI" id="CHEBI:43474"/>
        <dbReference type="ChEBI" id="CHEBI:57720"/>
        <dbReference type="EC" id="2.4.2.1"/>
    </reaction>
    <physiologicalReaction direction="left-to-right" evidence="1">
        <dbReference type="Rhea" id="RHEA:27647"/>
    </physiologicalReaction>
</comment>
<protein>
    <recommendedName>
        <fullName evidence="10">Purine nucleoside phosphorylase</fullName>
    </recommendedName>
</protein>
<dbReference type="GO" id="GO:0016787">
    <property type="term" value="F:hydrolase activity"/>
    <property type="evidence" value="ECO:0007669"/>
    <property type="project" value="UniProtKB-KW"/>
</dbReference>
<keyword evidence="5" id="KW-0378">Hydrolase</keyword>
<dbReference type="PANTHER" id="PTHR30616:SF2">
    <property type="entry name" value="PURINE NUCLEOSIDE PHOSPHORYLASE LACC1"/>
    <property type="match status" value="1"/>
</dbReference>
<dbReference type="InterPro" id="IPR003730">
    <property type="entry name" value="Cu_polyphenol_OxRdtase"/>
</dbReference>
<comment type="catalytic activity">
    <reaction evidence="9">
        <text>S-methyl-5'-thioadenosine + phosphate = 5-(methylsulfanyl)-alpha-D-ribose 1-phosphate + adenine</text>
        <dbReference type="Rhea" id="RHEA:11852"/>
        <dbReference type="ChEBI" id="CHEBI:16708"/>
        <dbReference type="ChEBI" id="CHEBI:17509"/>
        <dbReference type="ChEBI" id="CHEBI:43474"/>
        <dbReference type="ChEBI" id="CHEBI:58533"/>
        <dbReference type="EC" id="2.4.2.28"/>
    </reaction>
    <physiologicalReaction direction="left-to-right" evidence="9">
        <dbReference type="Rhea" id="RHEA:11853"/>
    </physiologicalReaction>
</comment>
<evidence type="ECO:0000256" key="3">
    <source>
        <dbReference type="ARBA" id="ARBA00022679"/>
    </source>
</evidence>
<evidence type="ECO:0000256" key="2">
    <source>
        <dbReference type="ARBA" id="ARBA00007353"/>
    </source>
</evidence>
<name>A0A414PNT2_FUSMR</name>
<accession>A0A414PNT2</accession>
<dbReference type="Proteomes" id="UP000284676">
    <property type="component" value="Unassembled WGS sequence"/>
</dbReference>
<comment type="catalytic activity">
    <reaction evidence="8">
        <text>adenosine + phosphate = alpha-D-ribose 1-phosphate + adenine</text>
        <dbReference type="Rhea" id="RHEA:27642"/>
        <dbReference type="ChEBI" id="CHEBI:16335"/>
        <dbReference type="ChEBI" id="CHEBI:16708"/>
        <dbReference type="ChEBI" id="CHEBI:43474"/>
        <dbReference type="ChEBI" id="CHEBI:57720"/>
        <dbReference type="EC" id="2.4.2.1"/>
    </reaction>
    <physiologicalReaction direction="left-to-right" evidence="8">
        <dbReference type="Rhea" id="RHEA:27643"/>
    </physiologicalReaction>
</comment>
<dbReference type="NCBIfam" id="TIGR00726">
    <property type="entry name" value="peptidoglycan editing factor PgeF"/>
    <property type="match status" value="1"/>
</dbReference>
<evidence type="ECO:0000313" key="12">
    <source>
        <dbReference type="Proteomes" id="UP000284676"/>
    </source>
</evidence>
<evidence type="ECO:0000256" key="9">
    <source>
        <dbReference type="ARBA" id="ARBA00049893"/>
    </source>
</evidence>
<dbReference type="CDD" id="cd16833">
    <property type="entry name" value="YfiH"/>
    <property type="match status" value="1"/>
</dbReference>
<evidence type="ECO:0000313" key="11">
    <source>
        <dbReference type="EMBL" id="RHF70182.1"/>
    </source>
</evidence>
<dbReference type="EMBL" id="QRHL01000029">
    <property type="protein sequence ID" value="RHF70182.1"/>
    <property type="molecule type" value="Genomic_DNA"/>
</dbReference>
<evidence type="ECO:0000256" key="6">
    <source>
        <dbReference type="ARBA" id="ARBA00022833"/>
    </source>
</evidence>
<evidence type="ECO:0000256" key="10">
    <source>
        <dbReference type="RuleBase" id="RU361274"/>
    </source>
</evidence>
<dbReference type="RefSeq" id="WP_118234654.1">
    <property type="nucleotide sequence ID" value="NZ_QRHL01000029.1"/>
</dbReference>
<sequence length="242" mass="28531">MFLDRERYVELKEWNKFGISAIYTKKNYGNIKEMSKEKILKDFSLEGKYIVSGFQTHSDNIVVVDSLEKLYFEDTDGFITNRKDIVILTKYADCLPIYFFDEKKEIIGTVHSGWQGSYKEIGKKAIKLMIDTYGCNLGDIRVAFGIGISQKNYEVEEEFLQKFKEKFSKELIEKSFKNENGKIYFDNQEFVYRNLLELGLLKENIVLNKLCTYEGEFHSYRRDREKSGRNGALIYKRDITNF</sequence>
<dbReference type="GO" id="GO:0005507">
    <property type="term" value="F:copper ion binding"/>
    <property type="evidence" value="ECO:0007669"/>
    <property type="project" value="TreeGrafter"/>
</dbReference>
<evidence type="ECO:0000256" key="8">
    <source>
        <dbReference type="ARBA" id="ARBA00048968"/>
    </source>
</evidence>
<dbReference type="AlphaFoldDB" id="A0A414PNT2"/>
<evidence type="ECO:0000256" key="5">
    <source>
        <dbReference type="ARBA" id="ARBA00022801"/>
    </source>
</evidence>
<reference evidence="11 12" key="1">
    <citation type="submission" date="2018-08" db="EMBL/GenBank/DDBJ databases">
        <title>A genome reference for cultivated species of the human gut microbiota.</title>
        <authorList>
            <person name="Zou Y."/>
            <person name="Xue W."/>
            <person name="Luo G."/>
        </authorList>
    </citation>
    <scope>NUCLEOTIDE SEQUENCE [LARGE SCALE GENOMIC DNA]</scope>
    <source>
        <strain evidence="11 12">AM25-1</strain>
    </source>
</reference>
<dbReference type="GO" id="GO:0017061">
    <property type="term" value="F:S-methyl-5-thioadenosine phosphorylase activity"/>
    <property type="evidence" value="ECO:0007669"/>
    <property type="project" value="UniProtKB-EC"/>
</dbReference>
<evidence type="ECO:0000256" key="4">
    <source>
        <dbReference type="ARBA" id="ARBA00022723"/>
    </source>
</evidence>
<dbReference type="PANTHER" id="PTHR30616">
    <property type="entry name" value="UNCHARACTERIZED PROTEIN YFIH"/>
    <property type="match status" value="1"/>
</dbReference>
<keyword evidence="4" id="KW-0479">Metal-binding</keyword>
<dbReference type="InterPro" id="IPR038371">
    <property type="entry name" value="Cu_polyphenol_OxRdtase_sf"/>
</dbReference>
<dbReference type="SUPFAM" id="SSF64438">
    <property type="entry name" value="CNF1/YfiH-like putative cysteine hydrolases"/>
    <property type="match status" value="1"/>
</dbReference>
<evidence type="ECO:0000256" key="1">
    <source>
        <dbReference type="ARBA" id="ARBA00000553"/>
    </source>
</evidence>
<proteinExistence type="inferred from homology"/>
<comment type="similarity">
    <text evidence="2 10">Belongs to the purine nucleoside phosphorylase YfiH/LACC1 family.</text>
</comment>
<gene>
    <name evidence="11" type="primary">pgeF</name>
    <name evidence="11" type="ORF">DW663_11255</name>
</gene>
<keyword evidence="6" id="KW-0862">Zinc</keyword>
<dbReference type="Pfam" id="PF02578">
    <property type="entry name" value="Cu-oxidase_4"/>
    <property type="match status" value="1"/>
</dbReference>
<dbReference type="InterPro" id="IPR011324">
    <property type="entry name" value="Cytotoxic_necrot_fac-like_cat"/>
</dbReference>
<comment type="catalytic activity">
    <reaction evidence="7">
        <text>adenosine + H2O + H(+) = inosine + NH4(+)</text>
        <dbReference type="Rhea" id="RHEA:24408"/>
        <dbReference type="ChEBI" id="CHEBI:15377"/>
        <dbReference type="ChEBI" id="CHEBI:15378"/>
        <dbReference type="ChEBI" id="CHEBI:16335"/>
        <dbReference type="ChEBI" id="CHEBI:17596"/>
        <dbReference type="ChEBI" id="CHEBI:28938"/>
        <dbReference type="EC" id="3.5.4.4"/>
    </reaction>
    <physiologicalReaction direction="left-to-right" evidence="7">
        <dbReference type="Rhea" id="RHEA:24409"/>
    </physiologicalReaction>
</comment>
<keyword evidence="3" id="KW-0808">Transferase</keyword>
<dbReference type="Gene3D" id="3.60.140.10">
    <property type="entry name" value="CNF1/YfiH-like putative cysteine hydrolases"/>
    <property type="match status" value="1"/>
</dbReference>
<organism evidence="11 12">
    <name type="scientific">Fusobacterium mortiferum</name>
    <dbReference type="NCBI Taxonomy" id="850"/>
    <lineage>
        <taxon>Bacteria</taxon>
        <taxon>Fusobacteriati</taxon>
        <taxon>Fusobacteriota</taxon>
        <taxon>Fusobacteriia</taxon>
        <taxon>Fusobacteriales</taxon>
        <taxon>Fusobacteriaceae</taxon>
        <taxon>Fusobacterium</taxon>
    </lineage>
</organism>
<evidence type="ECO:0000256" key="7">
    <source>
        <dbReference type="ARBA" id="ARBA00047989"/>
    </source>
</evidence>
<comment type="caution">
    <text evidence="11">The sequence shown here is derived from an EMBL/GenBank/DDBJ whole genome shotgun (WGS) entry which is preliminary data.</text>
</comment>